<feature type="transmembrane region" description="Helical" evidence="5">
    <location>
        <begin position="248"/>
        <end position="266"/>
    </location>
</feature>
<dbReference type="OMA" id="TLMWSER"/>
<dbReference type="OrthoDB" id="6285520at2759"/>
<evidence type="ECO:0000256" key="3">
    <source>
        <dbReference type="ARBA" id="ARBA00022989"/>
    </source>
</evidence>
<protein>
    <submittedName>
        <fullName evidence="6">Growth hormone-inducible transmembrane protein, putative</fullName>
    </submittedName>
</protein>
<dbReference type="Pfam" id="PF01027">
    <property type="entry name" value="Bax1-I"/>
    <property type="match status" value="1"/>
</dbReference>
<feature type="transmembrane region" description="Helical" evidence="5">
    <location>
        <begin position="191"/>
        <end position="212"/>
    </location>
</feature>
<reference evidence="7" key="3">
    <citation type="submission" date="2020-05" db="UniProtKB">
        <authorList>
            <consortium name="EnsemblMetazoa"/>
        </authorList>
    </citation>
    <scope>IDENTIFICATION</scope>
    <source>
        <strain evidence="7">USDA</strain>
    </source>
</reference>
<evidence type="ECO:0000256" key="5">
    <source>
        <dbReference type="RuleBase" id="RU004379"/>
    </source>
</evidence>
<feature type="transmembrane region" description="Helical" evidence="5">
    <location>
        <begin position="128"/>
        <end position="152"/>
    </location>
</feature>
<dbReference type="EMBL" id="DS235045">
    <property type="protein sequence ID" value="EEB10939.1"/>
    <property type="molecule type" value="Genomic_DNA"/>
</dbReference>
<dbReference type="VEuPathDB" id="VectorBase:PHUM077950"/>
<dbReference type="GeneID" id="8231337"/>
<feature type="transmembrane region" description="Helical" evidence="5">
    <location>
        <begin position="278"/>
        <end position="295"/>
    </location>
</feature>
<evidence type="ECO:0000313" key="8">
    <source>
        <dbReference type="Proteomes" id="UP000009046"/>
    </source>
</evidence>
<evidence type="ECO:0000313" key="7">
    <source>
        <dbReference type="EnsemblMetazoa" id="PHUM077950-PA"/>
    </source>
</evidence>
<dbReference type="eggNOG" id="KOG1630">
    <property type="taxonomic scope" value="Eukaryota"/>
</dbReference>
<keyword evidence="3 5" id="KW-1133">Transmembrane helix</keyword>
<dbReference type="STRING" id="121224.E0VC33"/>
<name>E0VC33_PEDHC</name>
<reference evidence="6" key="2">
    <citation type="submission" date="2007-04" db="EMBL/GenBank/DDBJ databases">
        <title>The genome of the human body louse.</title>
        <authorList>
            <consortium name="The Human Body Louse Genome Consortium"/>
            <person name="Kirkness E."/>
            <person name="Walenz B."/>
            <person name="Hass B."/>
            <person name="Bruggner R."/>
            <person name="Strausberg R."/>
        </authorList>
    </citation>
    <scope>NUCLEOTIDE SEQUENCE</scope>
    <source>
        <strain evidence="6">USDA</strain>
    </source>
</reference>
<keyword evidence="4 5" id="KW-0472">Membrane</keyword>
<organism>
    <name type="scientific">Pediculus humanus subsp. corporis</name>
    <name type="common">Body louse</name>
    <dbReference type="NCBI Taxonomy" id="121224"/>
    <lineage>
        <taxon>Eukaryota</taxon>
        <taxon>Metazoa</taxon>
        <taxon>Ecdysozoa</taxon>
        <taxon>Arthropoda</taxon>
        <taxon>Hexapoda</taxon>
        <taxon>Insecta</taxon>
        <taxon>Pterygota</taxon>
        <taxon>Neoptera</taxon>
        <taxon>Paraneoptera</taxon>
        <taxon>Psocodea</taxon>
        <taxon>Troctomorpha</taxon>
        <taxon>Phthiraptera</taxon>
        <taxon>Anoplura</taxon>
        <taxon>Pediculidae</taxon>
        <taxon>Pediculus</taxon>
    </lineage>
</organism>
<proteinExistence type="inferred from homology"/>
<dbReference type="PANTHER" id="PTHR23291:SF112">
    <property type="entry name" value="GROWTH HORMONE-INDUCIBLE TRANSMEMBRANE PROTEIN"/>
    <property type="match status" value="1"/>
</dbReference>
<dbReference type="AlphaFoldDB" id="E0VC33"/>
<sequence length="348" mass="36493">MISARLCQVSLASPMAKSLPVVKTIISIRPINVFKVSPIIRNDGIRKFMNNSRERLSHAARRKTLREEAFSPAGDTAFSIGKGALAGSSVLGIGALCYYGLGLSSQAGSIEKSVLWPQYVKNRIKDTYMYFGGSIAISAASAAAVFSTPALLQLVTRGGIMSMVVTLGALIGSGMIVQSIPYSPGFGAKQLAWIGHSALIGAVLAPMAFLGGPILLKAAWYTAGVVGGLSAIAVCAPSEKFLQMGGPLAIGLGVVFASSIGTMFLPPTTVLGSSLHSIALYGGLILFSGFLLYNTQRIIHTAENYPPDYTGVRPFDPVNMSVSIYLDTVNIFIRIATILAGGGGNKKR</sequence>
<comment type="similarity">
    <text evidence="5">Belongs to the BI1 family.</text>
</comment>
<dbReference type="InParanoid" id="E0VC33"/>
<feature type="transmembrane region" description="Helical" evidence="5">
    <location>
        <begin position="218"/>
        <end position="236"/>
    </location>
</feature>
<accession>E0VC33</accession>
<feature type="transmembrane region" description="Helical" evidence="5">
    <location>
        <begin position="158"/>
        <end position="179"/>
    </location>
</feature>
<dbReference type="EnsemblMetazoa" id="PHUM077950-RA">
    <property type="protein sequence ID" value="PHUM077950-PA"/>
    <property type="gene ID" value="PHUM077950"/>
</dbReference>
<dbReference type="InterPro" id="IPR006214">
    <property type="entry name" value="Bax_inhibitor_1-related"/>
</dbReference>
<gene>
    <name evidence="7" type="primary">8231337</name>
    <name evidence="6" type="ORF">Phum_PHUM077950</name>
</gene>
<evidence type="ECO:0000256" key="2">
    <source>
        <dbReference type="ARBA" id="ARBA00022692"/>
    </source>
</evidence>
<dbReference type="InterPro" id="IPR035871">
    <property type="entry name" value="GHITM"/>
</dbReference>
<keyword evidence="2 5" id="KW-0812">Transmembrane</keyword>
<evidence type="ECO:0000256" key="1">
    <source>
        <dbReference type="ARBA" id="ARBA00004141"/>
    </source>
</evidence>
<reference evidence="6" key="1">
    <citation type="submission" date="2007-04" db="EMBL/GenBank/DDBJ databases">
        <title>Annotation of Pediculus humanus corporis strain USDA.</title>
        <authorList>
            <person name="Kirkness E."/>
            <person name="Hannick L."/>
            <person name="Hass B."/>
            <person name="Bruggner R."/>
            <person name="Lawson D."/>
            <person name="Bidwell S."/>
            <person name="Joardar V."/>
            <person name="Caler E."/>
            <person name="Walenz B."/>
            <person name="Inman J."/>
            <person name="Schobel S."/>
            <person name="Galinsky K."/>
            <person name="Amedeo P."/>
            <person name="Strausberg R."/>
        </authorList>
    </citation>
    <scope>NUCLEOTIDE SEQUENCE</scope>
    <source>
        <strain evidence="6">USDA</strain>
    </source>
</reference>
<dbReference type="GO" id="GO:0005743">
    <property type="term" value="C:mitochondrial inner membrane"/>
    <property type="evidence" value="ECO:0007669"/>
    <property type="project" value="TreeGrafter"/>
</dbReference>
<dbReference type="CDD" id="cd10431">
    <property type="entry name" value="GHITM"/>
    <property type="match status" value="1"/>
</dbReference>
<dbReference type="FunCoup" id="E0VC33">
    <property type="interactions" value="509"/>
</dbReference>
<dbReference type="KEGG" id="phu:Phum_PHUM077950"/>
<dbReference type="RefSeq" id="XP_002423677.1">
    <property type="nucleotide sequence ID" value="XM_002423632.1"/>
</dbReference>
<evidence type="ECO:0000256" key="4">
    <source>
        <dbReference type="ARBA" id="ARBA00023136"/>
    </source>
</evidence>
<dbReference type="Proteomes" id="UP000009046">
    <property type="component" value="Unassembled WGS sequence"/>
</dbReference>
<comment type="subcellular location">
    <subcellularLocation>
        <location evidence="1">Membrane</location>
        <topology evidence="1">Multi-pass membrane protein</topology>
    </subcellularLocation>
</comment>
<evidence type="ECO:0000313" key="6">
    <source>
        <dbReference type="EMBL" id="EEB10939.1"/>
    </source>
</evidence>
<keyword evidence="8" id="KW-1185">Reference proteome</keyword>
<dbReference type="PANTHER" id="PTHR23291">
    <property type="entry name" value="BAX INHIBITOR-RELATED"/>
    <property type="match status" value="1"/>
</dbReference>
<dbReference type="HOGENOM" id="CLU_050797_1_0_1"/>
<dbReference type="EMBL" id="AAZO01000930">
    <property type="status" value="NOT_ANNOTATED_CDS"/>
    <property type="molecule type" value="Genomic_DNA"/>
</dbReference>
<dbReference type="CTD" id="8231337"/>